<evidence type="ECO:0000313" key="2">
    <source>
        <dbReference type="Proteomes" id="UP000253689"/>
    </source>
</evidence>
<accession>A0A345DRP4</accession>
<dbReference type="AlphaFoldDB" id="A0A345DRP4"/>
<organism evidence="1 2">
    <name type="scientific">Spiroplasma phoeniceum P40</name>
    <dbReference type="NCBI Taxonomy" id="1276259"/>
    <lineage>
        <taxon>Bacteria</taxon>
        <taxon>Bacillati</taxon>
        <taxon>Mycoplasmatota</taxon>
        <taxon>Mollicutes</taxon>
        <taxon>Entomoplasmatales</taxon>
        <taxon>Spiroplasmataceae</taxon>
        <taxon>Spiroplasma</taxon>
    </lineage>
</organism>
<sequence>MKKILSILTMSTAILNGISTITVIKPNNNEILTNFINTETEYAKLIKINTETLQFIAFDYKGNSFMGTKNELYYICSIIIQKKINGINELVKTITFHKNITYIGTDFGAYVLKNGETNPEQINEVRGKISLITTANNTLYLVGENDMIYYLKK</sequence>
<proteinExistence type="predicted"/>
<dbReference type="RefSeq" id="WP_245938384.1">
    <property type="nucleotide sequence ID" value="NZ_CP031088.1"/>
</dbReference>
<evidence type="ECO:0000313" key="1">
    <source>
        <dbReference type="EMBL" id="AXF96885.1"/>
    </source>
</evidence>
<reference evidence="2" key="1">
    <citation type="submission" date="2018-07" db="EMBL/GenBank/DDBJ databases">
        <title>Complete Genome Sequence of Spiroplasma phoeniceum.</title>
        <authorList>
            <person name="Davis R.E."/>
            <person name="Shao J.Y."/>
            <person name="Zhao Y."/>
            <person name="Silver A."/>
            <person name="Stump z."/>
            <person name="Gasparich G."/>
        </authorList>
    </citation>
    <scope>NUCLEOTIDE SEQUENCE [LARGE SCALE GENOMIC DNA]</scope>
    <source>
        <strain evidence="2">P40</strain>
    </source>
</reference>
<dbReference type="KEGG" id="sphh:SDAV_001943"/>
<dbReference type="Proteomes" id="UP000253689">
    <property type="component" value="Chromosome"/>
</dbReference>
<gene>
    <name evidence="1" type="ORF">SDAV_001943</name>
</gene>
<name>A0A345DRP4_9MOLU</name>
<protein>
    <submittedName>
        <fullName evidence="1">Uncharacterized protein</fullName>
    </submittedName>
</protein>
<keyword evidence="2" id="KW-1185">Reference proteome</keyword>
<dbReference type="EMBL" id="CP031088">
    <property type="protein sequence ID" value="AXF96885.1"/>
    <property type="molecule type" value="Genomic_DNA"/>
</dbReference>